<dbReference type="GO" id="GO:0017056">
    <property type="term" value="F:structural constituent of nuclear pore"/>
    <property type="evidence" value="ECO:0007669"/>
    <property type="project" value="TreeGrafter"/>
</dbReference>
<evidence type="ECO:0000256" key="7">
    <source>
        <dbReference type="ARBA" id="ARBA00023132"/>
    </source>
</evidence>
<comment type="similarity">
    <text evidence="2">Belongs to the nucleoporin Nup85 family.</text>
</comment>
<keyword evidence="8" id="KW-0539">Nucleus</keyword>
<feature type="compositionally biased region" description="Acidic residues" evidence="9">
    <location>
        <begin position="162"/>
        <end position="178"/>
    </location>
</feature>
<reference evidence="10 11" key="1">
    <citation type="journal article" date="2012" name="Eukaryot. Cell">
        <title>Genome sequence of the fungus Glarea lozoyensis: the first genome sequence of a species from the Helotiaceae family.</title>
        <authorList>
            <person name="Youssar L."/>
            <person name="Gruening B.A."/>
            <person name="Erxleben A."/>
            <person name="Guenther S."/>
            <person name="Huettel W."/>
        </authorList>
    </citation>
    <scope>NUCLEOTIDE SEQUENCE [LARGE SCALE GENOMIC DNA]</scope>
    <source>
        <strain evidence="11">ATCC 74030 / MF5533</strain>
    </source>
</reference>
<dbReference type="GO" id="GO:0006406">
    <property type="term" value="P:mRNA export from nucleus"/>
    <property type="evidence" value="ECO:0007669"/>
    <property type="project" value="TreeGrafter"/>
</dbReference>
<evidence type="ECO:0000256" key="6">
    <source>
        <dbReference type="ARBA" id="ARBA00023010"/>
    </source>
</evidence>
<evidence type="ECO:0008006" key="12">
    <source>
        <dbReference type="Google" id="ProtNLM"/>
    </source>
</evidence>
<dbReference type="InterPro" id="IPR011502">
    <property type="entry name" value="Nucleoporin_Nup85"/>
</dbReference>
<dbReference type="PANTHER" id="PTHR13373">
    <property type="entry name" value="FROUNT PROTEIN-RELATED"/>
    <property type="match status" value="1"/>
</dbReference>
<feature type="compositionally biased region" description="Acidic residues" evidence="9">
    <location>
        <begin position="130"/>
        <end position="147"/>
    </location>
</feature>
<feature type="region of interest" description="Disordered" evidence="9">
    <location>
        <begin position="1"/>
        <end position="178"/>
    </location>
</feature>
<evidence type="ECO:0000256" key="8">
    <source>
        <dbReference type="ARBA" id="ARBA00023242"/>
    </source>
</evidence>
<dbReference type="EMBL" id="AGUE01000006">
    <property type="protein sequence ID" value="EHL03707.1"/>
    <property type="molecule type" value="Genomic_DNA"/>
</dbReference>
<accession>H0ED53</accession>
<sequence length="597" mass="65348">MTFQVPYDYSSSPLAPSTPDRRSGNGKNIFAMSNPSTTPAGPPPSSANSFTPAGQPPSSVFGSSMMGPPNPVKPLSFAQKSAFEPANRGYDSPGSSQFVESLQSSAGPSRSRLNQEYKPTPRRGFQAPESDYEDEDSGDYTQEDDTFDQSRNRKSTAHQDDDSMADDEPRYDDDDDMDDYQSEFAESRMHERSFGQRSPGDLLLNTPAALKRSQQGGGLSLEESFGARRKPSTFGKIAKDMYSQMKIPETDESDDLILNTESIIARLYEEGIENTSKEDLQETLTDISGELTILWSDAQDWCEATIGLLVWWDEGKEDRRVALGQSRLAQRGYQEDDSESYADNLAKSTHKYGEALWYYALAHKTTKMDIEAAELLRNSLSGYATLRKFFDVRDETISSPSGGKPTGTAVRRREAAAALFAVITSSSDNIRGGLYDEDRGAVVSVDFLLALLGEALPFVNQNTILLTVAQIETLLRAIEDLQTVGPRIYNVCSEFLETVLASAQGLKGSAPSDMLRKSTSNISAGSFSMVGSSMLASQMKQSMSSSGVLVKGNIKRGWDWRKNASANMKGDDLLRILRLGLATALADAWLREADGGL</sequence>
<proteinExistence type="inferred from homology"/>
<feature type="compositionally biased region" description="Polar residues" evidence="9">
    <location>
        <begin position="1"/>
        <end position="15"/>
    </location>
</feature>
<evidence type="ECO:0000256" key="9">
    <source>
        <dbReference type="SAM" id="MobiDB-lite"/>
    </source>
</evidence>
<keyword evidence="11" id="KW-1185">Reference proteome</keyword>
<comment type="subcellular location">
    <subcellularLocation>
        <location evidence="1">Nucleus</location>
        <location evidence="1">Nuclear pore complex</location>
    </subcellularLocation>
</comment>
<keyword evidence="6" id="KW-0811">Translocation</keyword>
<evidence type="ECO:0000256" key="2">
    <source>
        <dbReference type="ARBA" id="ARBA00005573"/>
    </source>
</evidence>
<evidence type="ECO:0000313" key="11">
    <source>
        <dbReference type="Proteomes" id="UP000005446"/>
    </source>
</evidence>
<evidence type="ECO:0000313" key="10">
    <source>
        <dbReference type="EMBL" id="EHL03707.1"/>
    </source>
</evidence>
<evidence type="ECO:0000256" key="4">
    <source>
        <dbReference type="ARBA" id="ARBA00022816"/>
    </source>
</evidence>
<organism evidence="10 11">
    <name type="scientific">Glarea lozoyensis (strain ATCC 74030 / MF5533)</name>
    <dbReference type="NCBI Taxonomy" id="1104152"/>
    <lineage>
        <taxon>Eukaryota</taxon>
        <taxon>Fungi</taxon>
        <taxon>Dikarya</taxon>
        <taxon>Ascomycota</taxon>
        <taxon>Pezizomycotina</taxon>
        <taxon>Leotiomycetes</taxon>
        <taxon>Helotiales</taxon>
        <taxon>Helotiaceae</taxon>
        <taxon>Glarea</taxon>
    </lineage>
</organism>
<keyword evidence="7" id="KW-0906">Nuclear pore complex</keyword>
<gene>
    <name evidence="10" type="ORF">M7I_0353</name>
</gene>
<name>H0ED53_GLAL7</name>
<dbReference type="Proteomes" id="UP000005446">
    <property type="component" value="Unassembled WGS sequence"/>
</dbReference>
<keyword evidence="3" id="KW-0813">Transport</keyword>
<keyword evidence="5" id="KW-0653">Protein transport</keyword>
<dbReference type="OrthoDB" id="5422384at2759"/>
<dbReference type="GO" id="GO:0031080">
    <property type="term" value="C:nuclear pore outer ring"/>
    <property type="evidence" value="ECO:0007669"/>
    <property type="project" value="TreeGrafter"/>
</dbReference>
<dbReference type="AlphaFoldDB" id="H0ED53"/>
<dbReference type="InParanoid" id="H0ED53"/>
<keyword evidence="4" id="KW-0509">mRNA transport</keyword>
<evidence type="ECO:0000256" key="5">
    <source>
        <dbReference type="ARBA" id="ARBA00022927"/>
    </source>
</evidence>
<dbReference type="PANTHER" id="PTHR13373:SF21">
    <property type="entry name" value="NUCLEAR PORE COMPLEX PROTEIN NUP85"/>
    <property type="match status" value="1"/>
</dbReference>
<protein>
    <recommendedName>
        <fullName evidence="12">Nuclear pore complex protein Nup85</fullName>
    </recommendedName>
</protein>
<evidence type="ECO:0000256" key="3">
    <source>
        <dbReference type="ARBA" id="ARBA00022448"/>
    </source>
</evidence>
<dbReference type="GO" id="GO:0045893">
    <property type="term" value="P:positive regulation of DNA-templated transcription"/>
    <property type="evidence" value="ECO:0007669"/>
    <property type="project" value="TreeGrafter"/>
</dbReference>
<dbReference type="HOGENOM" id="CLU_457121_0_0_1"/>
<feature type="compositionally biased region" description="Polar residues" evidence="9">
    <location>
        <begin position="93"/>
        <end position="114"/>
    </location>
</feature>
<evidence type="ECO:0000256" key="1">
    <source>
        <dbReference type="ARBA" id="ARBA00004567"/>
    </source>
</evidence>
<comment type="caution">
    <text evidence="10">The sequence shown here is derived from an EMBL/GenBank/DDBJ whole genome shotgun (WGS) entry which is preliminary data.</text>
</comment>
<dbReference type="GO" id="GO:0006606">
    <property type="term" value="P:protein import into nucleus"/>
    <property type="evidence" value="ECO:0007669"/>
    <property type="project" value="TreeGrafter"/>
</dbReference>
<feature type="compositionally biased region" description="Polar residues" evidence="9">
    <location>
        <begin position="50"/>
        <end position="62"/>
    </location>
</feature>